<feature type="binding site" evidence="3">
    <location>
        <begin position="11"/>
        <end position="18"/>
    </location>
    <ligand>
        <name>substrate</name>
    </ligand>
</feature>
<dbReference type="InterPro" id="IPR013078">
    <property type="entry name" value="His_Pase_superF_clade-1"/>
</dbReference>
<dbReference type="GO" id="GO:0045820">
    <property type="term" value="P:negative regulation of glycolytic process"/>
    <property type="evidence" value="ECO:0007669"/>
    <property type="project" value="TreeGrafter"/>
</dbReference>
<evidence type="ECO:0000256" key="2">
    <source>
        <dbReference type="PIRSR" id="PIRSR613078-1"/>
    </source>
</evidence>
<protein>
    <recommendedName>
        <fullName evidence="7">Phosphoglycerate mutase family protein</fullName>
    </recommendedName>
</protein>
<dbReference type="PROSITE" id="PS00175">
    <property type="entry name" value="PG_MUTASE"/>
    <property type="match status" value="1"/>
</dbReference>
<reference evidence="5" key="1">
    <citation type="submission" date="2021-01" db="EMBL/GenBank/DDBJ databases">
        <authorList>
            <person name="Kaushik A."/>
        </authorList>
    </citation>
    <scope>NUCLEOTIDE SEQUENCE</scope>
    <source>
        <strain evidence="5">AG5</strain>
    </source>
</reference>
<dbReference type="GO" id="GO:0005829">
    <property type="term" value="C:cytosol"/>
    <property type="evidence" value="ECO:0007669"/>
    <property type="project" value="TreeGrafter"/>
</dbReference>
<dbReference type="SUPFAM" id="SSF53254">
    <property type="entry name" value="Phosphoglycerate mutase-like"/>
    <property type="match status" value="1"/>
</dbReference>
<accession>A0A8H3E7P1</accession>
<feature type="binding site" evidence="3">
    <location>
        <position position="61"/>
    </location>
    <ligand>
        <name>substrate</name>
    </ligand>
</feature>
<feature type="active site" description="Tele-phosphohistidine intermediate" evidence="2">
    <location>
        <position position="12"/>
    </location>
</feature>
<feature type="compositionally biased region" description="Basic residues" evidence="4">
    <location>
        <begin position="276"/>
        <end position="300"/>
    </location>
</feature>
<evidence type="ECO:0000256" key="4">
    <source>
        <dbReference type="SAM" id="MobiDB-lite"/>
    </source>
</evidence>
<feature type="region of interest" description="Disordered" evidence="4">
    <location>
        <begin position="456"/>
        <end position="514"/>
    </location>
</feature>
<name>A0A8H3E7P1_9AGAM</name>
<dbReference type="PANTHER" id="PTHR46517">
    <property type="entry name" value="FRUCTOSE-2,6-BISPHOSPHATASE TIGAR"/>
    <property type="match status" value="1"/>
</dbReference>
<evidence type="ECO:0000256" key="1">
    <source>
        <dbReference type="ARBA" id="ARBA00022801"/>
    </source>
</evidence>
<dbReference type="PANTHER" id="PTHR46517:SF1">
    <property type="entry name" value="FRUCTOSE-2,6-BISPHOSPHATASE TIGAR"/>
    <property type="match status" value="1"/>
</dbReference>
<dbReference type="InterPro" id="IPR001345">
    <property type="entry name" value="PG/BPGM_mutase_AS"/>
</dbReference>
<comment type="caution">
    <text evidence="5">The sequence shown here is derived from an EMBL/GenBank/DDBJ whole genome shotgun (WGS) entry which is preliminary data.</text>
</comment>
<dbReference type="SMART" id="SM00855">
    <property type="entry name" value="PGAM"/>
    <property type="match status" value="1"/>
</dbReference>
<dbReference type="Proteomes" id="UP000663827">
    <property type="component" value="Unassembled WGS sequence"/>
</dbReference>
<dbReference type="CDD" id="cd07067">
    <property type="entry name" value="HP_PGM_like"/>
    <property type="match status" value="1"/>
</dbReference>
<sequence length="557" mass="61094">MYKELLVYIVRHGETNENRLGIIQGQMDTQLNDAGKAQAKITGKSLKGVNFVRAYSSDLSRAADTAKAILTYHPDCELVLDHRIRERNIGSLSGTKGPVKRPFPPEVETSESLEARLLDFWENTIIPLLSPPNITDDSGSPGTKLGVAPLTNSIPHTVSLESRTPAVLLVSHGATINKLLTQVLLRTYGYKAACEMRRGIYNTSISIVHISTAMAIPHPLPSNDRNHAKELEQPRVSVSGALISARDFVAVTAPPDPPSLAEERDPTPEPPTTRRAANKKKRAPKSKSRPKVSAAARKRKRVEESEEEDAEMSDTWSDLDEEIPLSSGEDQVTPLETRPTRRSARHKSAPRAHDIDEEMRGESGVGPSDPPNELAPVVKLEPDDTAGLQNLLTISADDEVAPSPLSHSPRPPSDSLVVEEEEEKPKQELQLAYTGYMVPSRCLCVIAEPWPALPTPAQLASQATKSRSNPPAPSPETSRPLFRPESDDEDEQPNTRVQRGPPTPEFDSDDEEARLRMFSQMINKVGERRSGVATRGAMDEFEDDALYGDADEEGRGI</sequence>
<feature type="compositionally biased region" description="Low complexity" evidence="4">
    <location>
        <begin position="402"/>
        <end position="416"/>
    </location>
</feature>
<organism evidence="5 6">
    <name type="scientific">Rhizoctonia solani</name>
    <dbReference type="NCBI Taxonomy" id="456999"/>
    <lineage>
        <taxon>Eukaryota</taxon>
        <taxon>Fungi</taxon>
        <taxon>Dikarya</taxon>
        <taxon>Basidiomycota</taxon>
        <taxon>Agaricomycotina</taxon>
        <taxon>Agaricomycetes</taxon>
        <taxon>Cantharellales</taxon>
        <taxon>Ceratobasidiaceae</taxon>
        <taxon>Rhizoctonia</taxon>
    </lineage>
</organism>
<dbReference type="InterPro" id="IPR029033">
    <property type="entry name" value="His_PPase_superfam"/>
</dbReference>
<proteinExistence type="predicted"/>
<feature type="compositionally biased region" description="Basic residues" evidence="4">
    <location>
        <begin position="340"/>
        <end position="350"/>
    </location>
</feature>
<evidence type="ECO:0000256" key="3">
    <source>
        <dbReference type="PIRSR" id="PIRSR613078-2"/>
    </source>
</evidence>
<feature type="region of interest" description="Disordered" evidence="4">
    <location>
        <begin position="251"/>
        <end position="427"/>
    </location>
</feature>
<gene>
    <name evidence="5" type="ORF">RDB_LOCUS175324</name>
</gene>
<keyword evidence="1" id="KW-0378">Hydrolase</keyword>
<evidence type="ECO:0000313" key="5">
    <source>
        <dbReference type="EMBL" id="CAE7226006.1"/>
    </source>
</evidence>
<feature type="compositionally biased region" description="Polar residues" evidence="4">
    <location>
        <begin position="458"/>
        <end position="469"/>
    </location>
</feature>
<dbReference type="EMBL" id="CAJNJQ010006299">
    <property type="protein sequence ID" value="CAE7226006.1"/>
    <property type="molecule type" value="Genomic_DNA"/>
</dbReference>
<dbReference type="AlphaFoldDB" id="A0A8H3E7P1"/>
<evidence type="ECO:0000313" key="6">
    <source>
        <dbReference type="Proteomes" id="UP000663827"/>
    </source>
</evidence>
<feature type="active site" description="Proton donor/acceptor" evidence="2">
    <location>
        <position position="86"/>
    </location>
</feature>
<evidence type="ECO:0008006" key="7">
    <source>
        <dbReference type="Google" id="ProtNLM"/>
    </source>
</evidence>
<feature type="compositionally biased region" description="Basic and acidic residues" evidence="4">
    <location>
        <begin position="351"/>
        <end position="361"/>
    </location>
</feature>
<feature type="compositionally biased region" description="Acidic residues" evidence="4">
    <location>
        <begin position="304"/>
        <end position="323"/>
    </location>
</feature>
<dbReference type="GO" id="GO:0004331">
    <property type="term" value="F:fructose-2,6-bisphosphate 2-phosphatase activity"/>
    <property type="evidence" value="ECO:0007669"/>
    <property type="project" value="TreeGrafter"/>
</dbReference>
<dbReference type="InterPro" id="IPR051695">
    <property type="entry name" value="Phosphoglycerate_Mutase"/>
</dbReference>
<dbReference type="Pfam" id="PF00300">
    <property type="entry name" value="His_Phos_1"/>
    <property type="match status" value="1"/>
</dbReference>
<dbReference type="Gene3D" id="3.40.50.1240">
    <property type="entry name" value="Phosphoglycerate mutase-like"/>
    <property type="match status" value="1"/>
</dbReference>
<dbReference type="GO" id="GO:0043456">
    <property type="term" value="P:regulation of pentose-phosphate shunt"/>
    <property type="evidence" value="ECO:0007669"/>
    <property type="project" value="TreeGrafter"/>
</dbReference>